<name>A0AB34IJ31_PRYPA</name>
<proteinExistence type="predicted"/>
<organism evidence="1 2">
    <name type="scientific">Prymnesium parvum</name>
    <name type="common">Toxic golden alga</name>
    <dbReference type="NCBI Taxonomy" id="97485"/>
    <lineage>
        <taxon>Eukaryota</taxon>
        <taxon>Haptista</taxon>
        <taxon>Haptophyta</taxon>
        <taxon>Prymnesiophyceae</taxon>
        <taxon>Prymnesiales</taxon>
        <taxon>Prymnesiaceae</taxon>
        <taxon>Prymnesium</taxon>
    </lineage>
</organism>
<evidence type="ECO:0000313" key="1">
    <source>
        <dbReference type="EMBL" id="KAL1499242.1"/>
    </source>
</evidence>
<gene>
    <name evidence="1" type="ORF">AB1Y20_013747</name>
</gene>
<keyword evidence="2" id="KW-1185">Reference proteome</keyword>
<accession>A0AB34IJ31</accession>
<dbReference type="Proteomes" id="UP001515480">
    <property type="component" value="Unassembled WGS sequence"/>
</dbReference>
<comment type="caution">
    <text evidence="1">The sequence shown here is derived from an EMBL/GenBank/DDBJ whole genome shotgun (WGS) entry which is preliminary data.</text>
</comment>
<reference evidence="1 2" key="1">
    <citation type="journal article" date="2024" name="Science">
        <title>Giant polyketide synthase enzymes in the biosynthesis of giant marine polyether toxins.</title>
        <authorList>
            <person name="Fallon T.R."/>
            <person name="Shende V.V."/>
            <person name="Wierzbicki I.H."/>
            <person name="Pendleton A.L."/>
            <person name="Watervoot N.F."/>
            <person name="Auber R.P."/>
            <person name="Gonzalez D.J."/>
            <person name="Wisecaver J.H."/>
            <person name="Moore B.S."/>
        </authorList>
    </citation>
    <scope>NUCLEOTIDE SEQUENCE [LARGE SCALE GENOMIC DNA]</scope>
    <source>
        <strain evidence="1 2">12B1</strain>
    </source>
</reference>
<evidence type="ECO:0000313" key="2">
    <source>
        <dbReference type="Proteomes" id="UP001515480"/>
    </source>
</evidence>
<dbReference type="AlphaFoldDB" id="A0AB34IJ31"/>
<sequence length="268" mass="28894">MSTAYRQVITCANDEPLMIGYVRKHCAFPAPMGDRLLGMLSRVEGFHAAVADDNSASFVALCMAHASKSGEHAVPLEAADLQLLHRALRTVRAAADDDASWLHAAGDATFQWMVATGNVYDSGFCTFNAGLSLVQPPAAQLAKMAYEYDRALHASTDDTIVVNGKRLRGITIEQIWASLLPASTPSCKVSNNDILGAVQAAFLALGGVDVLFWNMGSVADEEDYALVRTLPGWKLVKRLDVDGEYCHCLADASHGDKLSGAILFKRQH</sequence>
<dbReference type="EMBL" id="JBGBPQ010000026">
    <property type="protein sequence ID" value="KAL1499242.1"/>
    <property type="molecule type" value="Genomic_DNA"/>
</dbReference>
<protein>
    <submittedName>
        <fullName evidence="1">Uncharacterized protein</fullName>
    </submittedName>
</protein>